<comment type="similarity">
    <text evidence="5">Belongs to the steroid 5-alpha reductase family. Polyprenal reductase subfamily.</text>
</comment>
<name>A0A8H3ICV6_9LECA</name>
<sequence>MVTTPELIQSFFLATTCAIVFLNLVPDLRSRFLKYGLRAEPVDARKRDEGNSISSKRSSKGLILSILDTVSKIQVAHAYFKHLYILSVLSSVFWAVQILNKGNILRSVAGMMDSNGSAKSMSMNQIFLLWSFLLLQGIRRLLESVFVMKPSASKMWIVHYALGLGFYMIMGITVWIEGAGTLLATKAPLQDLSLSAPSKRTLLCTPLFILASGIQHDCHAYLASLPKYTLPEHPMFQLIICPHYFAECVIYISLAILGAPEGAWVNKTLCSALLFVIANLGVTASTSKEWYAQKFGKDKVAERWKMIPFVY</sequence>
<reference evidence="7" key="1">
    <citation type="submission" date="2021-03" db="EMBL/GenBank/DDBJ databases">
        <authorList>
            <person name="Tagirdzhanova G."/>
        </authorList>
    </citation>
    <scope>NUCLEOTIDE SEQUENCE</scope>
</reference>
<dbReference type="InterPro" id="IPR039698">
    <property type="entry name" value="Dfg10/SRD5A3"/>
</dbReference>
<dbReference type="GO" id="GO:0016095">
    <property type="term" value="P:polyprenol catabolic process"/>
    <property type="evidence" value="ECO:0007669"/>
    <property type="project" value="UniProtKB-UniRule"/>
</dbReference>
<dbReference type="AlphaFoldDB" id="A0A8H3ICV6"/>
<evidence type="ECO:0000259" key="6">
    <source>
        <dbReference type="Pfam" id="PF02544"/>
    </source>
</evidence>
<evidence type="ECO:0000256" key="2">
    <source>
        <dbReference type="ARBA" id="ARBA00022692"/>
    </source>
</evidence>
<comment type="caution">
    <text evidence="7">The sequence shown here is derived from an EMBL/GenBank/DDBJ whole genome shotgun (WGS) entry which is preliminary data.</text>
</comment>
<dbReference type="OrthoDB" id="541710at2759"/>
<accession>A0A8H3ICV6</accession>
<keyword evidence="3 5" id="KW-1133">Transmembrane helix</keyword>
<dbReference type="GO" id="GO:0003865">
    <property type="term" value="F:3-oxo-5-alpha-steroid 4-dehydrogenase activity"/>
    <property type="evidence" value="ECO:0007669"/>
    <property type="project" value="TreeGrafter"/>
</dbReference>
<dbReference type="GO" id="GO:0102389">
    <property type="term" value="F:polyprenol reductase activity"/>
    <property type="evidence" value="ECO:0007669"/>
    <property type="project" value="UniProtKB-UniRule"/>
</dbReference>
<feature type="transmembrane region" description="Helical" evidence="5">
    <location>
        <begin position="235"/>
        <end position="257"/>
    </location>
</feature>
<dbReference type="PANTHER" id="PTHR14624">
    <property type="entry name" value="DFG10 PROTEIN"/>
    <property type="match status" value="1"/>
</dbReference>
<keyword evidence="5" id="KW-0560">Oxidoreductase</keyword>
<feature type="domain" description="3-oxo-5-alpha-steroid 4-dehydrogenase C-terminal" evidence="6">
    <location>
        <begin position="199"/>
        <end position="311"/>
    </location>
</feature>
<keyword evidence="2 5" id="KW-0812">Transmembrane</keyword>
<dbReference type="GO" id="GO:0160198">
    <property type="term" value="F:polyprenal reductase activity"/>
    <property type="evidence" value="ECO:0007669"/>
    <property type="project" value="UniProtKB-EC"/>
</dbReference>
<dbReference type="UniPathway" id="UPA00378"/>
<evidence type="ECO:0000313" key="7">
    <source>
        <dbReference type="EMBL" id="CAF9908904.1"/>
    </source>
</evidence>
<keyword evidence="5" id="KW-0521">NADP</keyword>
<comment type="pathway">
    <text evidence="5">Protein modification; protein glycosylation.</text>
</comment>
<feature type="transmembrane region" description="Helical" evidence="5">
    <location>
        <begin position="6"/>
        <end position="25"/>
    </location>
</feature>
<dbReference type="PROSITE" id="PS50244">
    <property type="entry name" value="S5A_REDUCTASE"/>
    <property type="match status" value="1"/>
</dbReference>
<keyword evidence="8" id="KW-1185">Reference proteome</keyword>
<dbReference type="GO" id="GO:0005789">
    <property type="term" value="C:endoplasmic reticulum membrane"/>
    <property type="evidence" value="ECO:0007669"/>
    <property type="project" value="UniProtKB-SubCell"/>
</dbReference>
<dbReference type="InterPro" id="IPR001104">
    <property type="entry name" value="3-oxo-5_a-steroid_4-DH_C"/>
</dbReference>
<comment type="catalytic activity">
    <reaction evidence="5">
        <text>a di-trans,poly-cis-dolichal + NADP(+) = a di-trans,poly-cis-polyprenal + NADPH + H(+)</text>
        <dbReference type="Rhea" id="RHEA:80727"/>
        <dbReference type="Rhea" id="RHEA-COMP:19536"/>
        <dbReference type="Rhea" id="RHEA-COMP:19537"/>
        <dbReference type="ChEBI" id="CHEBI:15378"/>
        <dbReference type="ChEBI" id="CHEBI:57783"/>
        <dbReference type="ChEBI" id="CHEBI:58349"/>
        <dbReference type="ChEBI" id="CHEBI:231623"/>
        <dbReference type="ChEBI" id="CHEBI:231637"/>
        <dbReference type="EC" id="1.3.1.94"/>
    </reaction>
    <physiologicalReaction direction="right-to-left" evidence="5">
        <dbReference type="Rhea" id="RHEA:80729"/>
    </physiologicalReaction>
</comment>
<evidence type="ECO:0000313" key="8">
    <source>
        <dbReference type="Proteomes" id="UP000664521"/>
    </source>
</evidence>
<gene>
    <name evidence="7" type="ORF">HETSPECPRED_008764</name>
</gene>
<feature type="transmembrane region" description="Helical" evidence="5">
    <location>
        <begin position="269"/>
        <end position="287"/>
    </location>
</feature>
<keyword evidence="4 5" id="KW-0472">Membrane</keyword>
<dbReference type="Pfam" id="PF02544">
    <property type="entry name" value="Steroid_dh"/>
    <property type="match status" value="1"/>
</dbReference>
<proteinExistence type="inferred from homology"/>
<keyword evidence="5" id="KW-0256">Endoplasmic reticulum</keyword>
<feature type="transmembrane region" description="Helical" evidence="5">
    <location>
        <begin position="156"/>
        <end position="176"/>
    </location>
</feature>
<dbReference type="Proteomes" id="UP000664521">
    <property type="component" value="Unassembled WGS sequence"/>
</dbReference>
<organism evidence="7 8">
    <name type="scientific">Heterodermia speciosa</name>
    <dbReference type="NCBI Taxonomy" id="116794"/>
    <lineage>
        <taxon>Eukaryota</taxon>
        <taxon>Fungi</taxon>
        <taxon>Dikarya</taxon>
        <taxon>Ascomycota</taxon>
        <taxon>Pezizomycotina</taxon>
        <taxon>Lecanoromycetes</taxon>
        <taxon>OSLEUM clade</taxon>
        <taxon>Lecanoromycetidae</taxon>
        <taxon>Caliciales</taxon>
        <taxon>Physciaceae</taxon>
        <taxon>Heterodermia</taxon>
    </lineage>
</organism>
<comment type="subcellular location">
    <subcellularLocation>
        <location evidence="1">Endomembrane system</location>
        <topology evidence="1">Multi-pass membrane protein</topology>
    </subcellularLocation>
    <subcellularLocation>
        <location evidence="5">Endoplasmic reticulum membrane</location>
    </subcellularLocation>
</comment>
<feature type="transmembrane region" description="Helical" evidence="5">
    <location>
        <begin position="78"/>
        <end position="96"/>
    </location>
</feature>
<protein>
    <recommendedName>
        <fullName evidence="5">Polyprenal reductase</fullName>
        <ecNumber evidence="5">1.3.1.94</ecNumber>
    </recommendedName>
</protein>
<dbReference type="EMBL" id="CAJPDS010000007">
    <property type="protein sequence ID" value="CAF9908904.1"/>
    <property type="molecule type" value="Genomic_DNA"/>
</dbReference>
<evidence type="ECO:0000256" key="4">
    <source>
        <dbReference type="ARBA" id="ARBA00023136"/>
    </source>
</evidence>
<dbReference type="GO" id="GO:0006488">
    <property type="term" value="P:dolichol-linked oligosaccharide biosynthetic process"/>
    <property type="evidence" value="ECO:0007669"/>
    <property type="project" value="UniProtKB-UniRule"/>
</dbReference>
<evidence type="ECO:0000256" key="3">
    <source>
        <dbReference type="ARBA" id="ARBA00022989"/>
    </source>
</evidence>
<dbReference type="EC" id="1.3.1.94" evidence="5"/>
<comment type="function">
    <text evidence="5">Plays a key role in early steps of protein N-linked glycosylation by being involved in the conversion of polyprenol into dolichol. Acts as a polyprenal reductase that mediates the reduction of polyprenal into dolichal in a NADP-dependent mechanism. Dolichols are required for the synthesis of dolichol-linked monosaccharides and the oligosaccharide precursor used for N-glycosylation.</text>
</comment>
<evidence type="ECO:0000256" key="5">
    <source>
        <dbReference type="RuleBase" id="RU367081"/>
    </source>
</evidence>
<dbReference type="PANTHER" id="PTHR14624:SF0">
    <property type="entry name" value="POLYPRENOL REDUCTASE"/>
    <property type="match status" value="1"/>
</dbReference>
<evidence type="ECO:0000256" key="1">
    <source>
        <dbReference type="ARBA" id="ARBA00004127"/>
    </source>
</evidence>